<dbReference type="EMBL" id="JBEHCU010011856">
    <property type="protein sequence ID" value="KAL1376207.1"/>
    <property type="molecule type" value="Genomic_DNA"/>
</dbReference>
<dbReference type="AlphaFoldDB" id="A0ABD1CIH9"/>
<gene>
    <name evidence="1" type="ORF">pipiens_017031</name>
</gene>
<evidence type="ECO:0000313" key="1">
    <source>
        <dbReference type="EMBL" id="KAL1376207.1"/>
    </source>
</evidence>
<dbReference type="Proteomes" id="UP001562425">
    <property type="component" value="Unassembled WGS sequence"/>
</dbReference>
<reference evidence="1 2" key="1">
    <citation type="submission" date="2024-05" db="EMBL/GenBank/DDBJ databases">
        <title>Culex pipiens pipiens assembly and annotation.</title>
        <authorList>
            <person name="Alout H."/>
            <person name="Durand T."/>
        </authorList>
    </citation>
    <scope>NUCLEOTIDE SEQUENCE [LARGE SCALE GENOMIC DNA]</scope>
    <source>
        <strain evidence="1">HA-2024</strain>
        <tissue evidence="1">Whole body</tissue>
    </source>
</reference>
<protein>
    <submittedName>
        <fullName evidence="1">Uncharacterized protein</fullName>
    </submittedName>
</protein>
<proteinExistence type="predicted"/>
<accession>A0ABD1CIH9</accession>
<evidence type="ECO:0000313" key="2">
    <source>
        <dbReference type="Proteomes" id="UP001562425"/>
    </source>
</evidence>
<organism evidence="1 2">
    <name type="scientific">Culex pipiens pipiens</name>
    <name type="common">Northern house mosquito</name>
    <dbReference type="NCBI Taxonomy" id="38569"/>
    <lineage>
        <taxon>Eukaryota</taxon>
        <taxon>Metazoa</taxon>
        <taxon>Ecdysozoa</taxon>
        <taxon>Arthropoda</taxon>
        <taxon>Hexapoda</taxon>
        <taxon>Insecta</taxon>
        <taxon>Pterygota</taxon>
        <taxon>Neoptera</taxon>
        <taxon>Endopterygota</taxon>
        <taxon>Diptera</taxon>
        <taxon>Nematocera</taxon>
        <taxon>Culicoidea</taxon>
        <taxon>Culicidae</taxon>
        <taxon>Culicinae</taxon>
        <taxon>Culicini</taxon>
        <taxon>Culex</taxon>
        <taxon>Culex</taxon>
    </lineage>
</organism>
<keyword evidence="2" id="KW-1185">Reference proteome</keyword>
<comment type="caution">
    <text evidence="1">The sequence shown here is derived from an EMBL/GenBank/DDBJ whole genome shotgun (WGS) entry which is preliminary data.</text>
</comment>
<name>A0ABD1CIH9_CULPP</name>
<sequence>MLEVMRIFTEYAVEAHAEEILFQWIIFENQANPARREVSTNFCSTFYRVPGLSAGTCTGGANATALPNGIGSFGRIAAAVVRNGHCLLLENHDKKLNEADGAGKFKRERSSESSSQFGPLSPAQIVNLMEQHDVSDKGSEMLAGATNNDVVTDCTEKYKLSC</sequence>